<evidence type="ECO:0000256" key="3">
    <source>
        <dbReference type="ARBA" id="ARBA00010617"/>
    </source>
</evidence>
<organism evidence="11 12">
    <name type="scientific">Dendrothele bispora (strain CBS 962.96)</name>
    <dbReference type="NCBI Taxonomy" id="1314807"/>
    <lineage>
        <taxon>Eukaryota</taxon>
        <taxon>Fungi</taxon>
        <taxon>Dikarya</taxon>
        <taxon>Basidiomycota</taxon>
        <taxon>Agaricomycotina</taxon>
        <taxon>Agaricomycetes</taxon>
        <taxon>Agaricomycetidae</taxon>
        <taxon>Agaricales</taxon>
        <taxon>Agaricales incertae sedis</taxon>
        <taxon>Dendrothele</taxon>
    </lineage>
</organism>
<comment type="pathway">
    <text evidence="2">Secondary metabolite biosynthesis.</text>
</comment>
<protein>
    <submittedName>
        <fullName evidence="11">Cytochrome P450</fullName>
    </submittedName>
</protein>
<dbReference type="InterPro" id="IPR002401">
    <property type="entry name" value="Cyt_P450_E_grp-I"/>
</dbReference>
<dbReference type="PROSITE" id="PS00086">
    <property type="entry name" value="CYTOCHROME_P450"/>
    <property type="match status" value="1"/>
</dbReference>
<dbReference type="Gene3D" id="1.10.630.10">
    <property type="entry name" value="Cytochrome P450"/>
    <property type="match status" value="1"/>
</dbReference>
<evidence type="ECO:0000256" key="8">
    <source>
        <dbReference type="ARBA" id="ARBA00023033"/>
    </source>
</evidence>
<dbReference type="InterPro" id="IPR001128">
    <property type="entry name" value="Cyt_P450"/>
</dbReference>
<dbReference type="OrthoDB" id="2789670at2759"/>
<evidence type="ECO:0000256" key="4">
    <source>
        <dbReference type="ARBA" id="ARBA00022617"/>
    </source>
</evidence>
<accession>A0A4S8LPA0</accession>
<dbReference type="GO" id="GO:0020037">
    <property type="term" value="F:heme binding"/>
    <property type="evidence" value="ECO:0007669"/>
    <property type="project" value="InterPro"/>
</dbReference>
<keyword evidence="7 9" id="KW-0408">Iron</keyword>
<evidence type="ECO:0000256" key="1">
    <source>
        <dbReference type="ARBA" id="ARBA00001971"/>
    </source>
</evidence>
<dbReference type="EMBL" id="ML179325">
    <property type="protein sequence ID" value="THU90783.1"/>
    <property type="molecule type" value="Genomic_DNA"/>
</dbReference>
<evidence type="ECO:0000256" key="9">
    <source>
        <dbReference type="PIRSR" id="PIRSR602401-1"/>
    </source>
</evidence>
<name>A0A4S8LPA0_DENBC</name>
<comment type="similarity">
    <text evidence="3 10">Belongs to the cytochrome P450 family.</text>
</comment>
<feature type="binding site" description="axial binding residue" evidence="9">
    <location>
        <position position="453"/>
    </location>
    <ligand>
        <name>heme</name>
        <dbReference type="ChEBI" id="CHEBI:30413"/>
    </ligand>
    <ligandPart>
        <name>Fe</name>
        <dbReference type="ChEBI" id="CHEBI:18248"/>
    </ligandPart>
</feature>
<dbReference type="PANTHER" id="PTHR46300:SF7">
    <property type="entry name" value="P450, PUTATIVE (EUROFUNG)-RELATED"/>
    <property type="match status" value="1"/>
</dbReference>
<keyword evidence="4 9" id="KW-0349">Heme</keyword>
<dbReference type="InterPro" id="IPR050364">
    <property type="entry name" value="Cytochrome_P450_fung"/>
</dbReference>
<dbReference type="PANTHER" id="PTHR46300">
    <property type="entry name" value="P450, PUTATIVE (EUROFUNG)-RELATED-RELATED"/>
    <property type="match status" value="1"/>
</dbReference>
<dbReference type="GO" id="GO:0004497">
    <property type="term" value="F:monooxygenase activity"/>
    <property type="evidence" value="ECO:0007669"/>
    <property type="project" value="UniProtKB-KW"/>
</dbReference>
<evidence type="ECO:0000256" key="5">
    <source>
        <dbReference type="ARBA" id="ARBA00022723"/>
    </source>
</evidence>
<dbReference type="InterPro" id="IPR036396">
    <property type="entry name" value="Cyt_P450_sf"/>
</dbReference>
<evidence type="ECO:0000256" key="7">
    <source>
        <dbReference type="ARBA" id="ARBA00023004"/>
    </source>
</evidence>
<dbReference type="Proteomes" id="UP000297245">
    <property type="component" value="Unassembled WGS sequence"/>
</dbReference>
<reference evidence="11 12" key="1">
    <citation type="journal article" date="2019" name="Nat. Ecol. Evol.">
        <title>Megaphylogeny resolves global patterns of mushroom evolution.</title>
        <authorList>
            <person name="Varga T."/>
            <person name="Krizsan K."/>
            <person name="Foldi C."/>
            <person name="Dima B."/>
            <person name="Sanchez-Garcia M."/>
            <person name="Sanchez-Ramirez S."/>
            <person name="Szollosi G.J."/>
            <person name="Szarkandi J.G."/>
            <person name="Papp V."/>
            <person name="Albert L."/>
            <person name="Andreopoulos W."/>
            <person name="Angelini C."/>
            <person name="Antonin V."/>
            <person name="Barry K.W."/>
            <person name="Bougher N.L."/>
            <person name="Buchanan P."/>
            <person name="Buyck B."/>
            <person name="Bense V."/>
            <person name="Catcheside P."/>
            <person name="Chovatia M."/>
            <person name="Cooper J."/>
            <person name="Damon W."/>
            <person name="Desjardin D."/>
            <person name="Finy P."/>
            <person name="Geml J."/>
            <person name="Haridas S."/>
            <person name="Hughes K."/>
            <person name="Justo A."/>
            <person name="Karasinski D."/>
            <person name="Kautmanova I."/>
            <person name="Kiss B."/>
            <person name="Kocsube S."/>
            <person name="Kotiranta H."/>
            <person name="LaButti K.M."/>
            <person name="Lechner B.E."/>
            <person name="Liimatainen K."/>
            <person name="Lipzen A."/>
            <person name="Lukacs Z."/>
            <person name="Mihaltcheva S."/>
            <person name="Morgado L.N."/>
            <person name="Niskanen T."/>
            <person name="Noordeloos M.E."/>
            <person name="Ohm R.A."/>
            <person name="Ortiz-Santana B."/>
            <person name="Ovrebo C."/>
            <person name="Racz N."/>
            <person name="Riley R."/>
            <person name="Savchenko A."/>
            <person name="Shiryaev A."/>
            <person name="Soop K."/>
            <person name="Spirin V."/>
            <person name="Szebenyi C."/>
            <person name="Tomsovsky M."/>
            <person name="Tulloss R.E."/>
            <person name="Uehling J."/>
            <person name="Grigoriev I.V."/>
            <person name="Vagvolgyi C."/>
            <person name="Papp T."/>
            <person name="Martin F.M."/>
            <person name="Miettinen O."/>
            <person name="Hibbett D.S."/>
            <person name="Nagy L.G."/>
        </authorList>
    </citation>
    <scope>NUCLEOTIDE SEQUENCE [LARGE SCALE GENOMIC DNA]</scope>
    <source>
        <strain evidence="11 12">CBS 962.96</strain>
    </source>
</reference>
<dbReference type="GO" id="GO:0005506">
    <property type="term" value="F:iron ion binding"/>
    <property type="evidence" value="ECO:0007669"/>
    <property type="project" value="InterPro"/>
</dbReference>
<keyword evidence="8 10" id="KW-0503">Monooxygenase</keyword>
<gene>
    <name evidence="11" type="ORF">K435DRAFT_910374</name>
</gene>
<dbReference type="AlphaFoldDB" id="A0A4S8LPA0"/>
<dbReference type="InterPro" id="IPR017972">
    <property type="entry name" value="Cyt_P450_CS"/>
</dbReference>
<sequence length="527" mass="59486">MSYYSPDPLSVAKALAVTILLSFLYRLANFSRKRLPPGPRGYPIIGNLLDVPQRNEGLVYRDMSRKYNSDIIYLNICGTSIVVVNSLEVADDLFDKRSSIYSNRPRMTMVNELDVSAFFIAGFDWHIAFMPYGDTWKEHRTLFHKELQPPATLLYRPRQLEAIRKVLLRFLESPDDYLSHLRHMVGTIILSTAYGIDVQPRDDPYVNVSEKSVDAVGRAADDTSYLVNQIPALKYIPDWFPGARFKRQAKQWRECAEVVQSLPMKFVKESMAQGTAKSSIASRLLSSMDEDDPKAPQEERVLRNVLATIYVAGGDTTVAVIENFILAVVQNPEILKKGQKAVDDAIGTDRLPDFGDQKSIPYVDALMKEVLRWRPITPLAAPHCVMADDEYRGYHIPAGSTVIGNAWAMLYDEAVYGPDTHLYNPERFLTKEGKLNPRVKHPETVFGFGRRQCPGMDIAESTIWMTIASILACFDIVKSVDDEGFVIEPEEGFSSGLVVRPKPFECTIRPRSTHVRSLIRGGLHETF</sequence>
<keyword evidence="6 10" id="KW-0560">Oxidoreductase</keyword>
<evidence type="ECO:0000256" key="10">
    <source>
        <dbReference type="RuleBase" id="RU000461"/>
    </source>
</evidence>
<dbReference type="PRINTS" id="PR00385">
    <property type="entry name" value="P450"/>
</dbReference>
<dbReference type="CDD" id="cd11065">
    <property type="entry name" value="CYP64-like"/>
    <property type="match status" value="1"/>
</dbReference>
<proteinExistence type="inferred from homology"/>
<keyword evidence="12" id="KW-1185">Reference proteome</keyword>
<evidence type="ECO:0000313" key="11">
    <source>
        <dbReference type="EMBL" id="THU90783.1"/>
    </source>
</evidence>
<keyword evidence="5 9" id="KW-0479">Metal-binding</keyword>
<evidence type="ECO:0000256" key="6">
    <source>
        <dbReference type="ARBA" id="ARBA00023002"/>
    </source>
</evidence>
<dbReference type="Pfam" id="PF00067">
    <property type="entry name" value="p450"/>
    <property type="match status" value="1"/>
</dbReference>
<evidence type="ECO:0000256" key="2">
    <source>
        <dbReference type="ARBA" id="ARBA00005179"/>
    </source>
</evidence>
<dbReference type="PRINTS" id="PR00463">
    <property type="entry name" value="EP450I"/>
</dbReference>
<dbReference type="SUPFAM" id="SSF48264">
    <property type="entry name" value="Cytochrome P450"/>
    <property type="match status" value="1"/>
</dbReference>
<dbReference type="GO" id="GO:0016705">
    <property type="term" value="F:oxidoreductase activity, acting on paired donors, with incorporation or reduction of molecular oxygen"/>
    <property type="evidence" value="ECO:0007669"/>
    <property type="project" value="InterPro"/>
</dbReference>
<evidence type="ECO:0000313" key="12">
    <source>
        <dbReference type="Proteomes" id="UP000297245"/>
    </source>
</evidence>
<comment type="cofactor">
    <cofactor evidence="1 9">
        <name>heme</name>
        <dbReference type="ChEBI" id="CHEBI:30413"/>
    </cofactor>
</comment>